<dbReference type="InterPro" id="IPR047324">
    <property type="entry name" value="LbH_gamma_CA-like"/>
</dbReference>
<dbReference type="Gene3D" id="2.160.10.10">
    <property type="entry name" value="Hexapeptide repeat proteins"/>
    <property type="match status" value="1"/>
</dbReference>
<dbReference type="CDD" id="cd04645">
    <property type="entry name" value="LbH_gamma_CA_like"/>
    <property type="match status" value="1"/>
</dbReference>
<sequence>MYRYGKHFPKVDSSAFIAQGARIIGEVELEANTSVWFNAVLRGDEAGIFIGEGSNIQDGAVVHVDKNSPVRVGKNVTVGHNVTLHGCTVEDGALIGMGATILNGAVIGRGALVAAGALVLENQVVEAGTLVAGVPAKMRRELTEENKAYLKYDAEHYIEQARRYMDMRVGDED</sequence>
<evidence type="ECO:0000313" key="1">
    <source>
        <dbReference type="EMBL" id="TGA96484.1"/>
    </source>
</evidence>
<dbReference type="InterPro" id="IPR001451">
    <property type="entry name" value="Hexapep"/>
</dbReference>
<dbReference type="EMBL" id="SRJD01000024">
    <property type="protein sequence ID" value="TGA96484.1"/>
    <property type="molecule type" value="Genomic_DNA"/>
</dbReference>
<dbReference type="InterPro" id="IPR011004">
    <property type="entry name" value="Trimer_LpxA-like_sf"/>
</dbReference>
<dbReference type="Proteomes" id="UP000298347">
    <property type="component" value="Unassembled WGS sequence"/>
</dbReference>
<name>A0A4Z0GKI3_9BACL</name>
<dbReference type="PANTHER" id="PTHR13061:SF29">
    <property type="entry name" value="GAMMA CARBONIC ANHYDRASE-LIKE 1, MITOCHONDRIAL-RELATED"/>
    <property type="match status" value="1"/>
</dbReference>
<dbReference type="PANTHER" id="PTHR13061">
    <property type="entry name" value="DYNACTIN SUBUNIT P25"/>
    <property type="match status" value="1"/>
</dbReference>
<comment type="caution">
    <text evidence="1">The sequence shown here is derived from an EMBL/GenBank/DDBJ whole genome shotgun (WGS) entry which is preliminary data.</text>
</comment>
<dbReference type="OrthoDB" id="9803036at2"/>
<dbReference type="SUPFAM" id="SSF51161">
    <property type="entry name" value="Trimeric LpxA-like enzymes"/>
    <property type="match status" value="1"/>
</dbReference>
<gene>
    <name evidence="1" type="ORF">E4665_15310</name>
</gene>
<accession>A0A4Z0GKI3</accession>
<keyword evidence="2" id="KW-1185">Reference proteome</keyword>
<reference evidence="1 2" key="1">
    <citation type="journal article" date="2015" name="Int. J. Syst. Evol. Microbiol.">
        <title>Sporolactobacillus shoreae sp. nov. and Sporolactobacillus spathodeae sp. nov., two spore-forming lactic acid bacteria isolated from tree barks in Thailand.</title>
        <authorList>
            <person name="Thamacharoensuk T."/>
            <person name="Kitahara M."/>
            <person name="Ohkuma M."/>
            <person name="Thongchul N."/>
            <person name="Tanasupawat S."/>
        </authorList>
    </citation>
    <scope>NUCLEOTIDE SEQUENCE [LARGE SCALE GENOMIC DNA]</scope>
    <source>
        <strain evidence="1 2">BK92</strain>
    </source>
</reference>
<organism evidence="1 2">
    <name type="scientific">Sporolactobacillus shoreae</name>
    <dbReference type="NCBI Taxonomy" id="1465501"/>
    <lineage>
        <taxon>Bacteria</taxon>
        <taxon>Bacillati</taxon>
        <taxon>Bacillota</taxon>
        <taxon>Bacilli</taxon>
        <taxon>Bacillales</taxon>
        <taxon>Sporolactobacillaceae</taxon>
        <taxon>Sporolactobacillus</taxon>
    </lineage>
</organism>
<dbReference type="InterPro" id="IPR050484">
    <property type="entry name" value="Transf_Hexapept/Carb_Anhydrase"/>
</dbReference>
<evidence type="ECO:0000313" key="2">
    <source>
        <dbReference type="Proteomes" id="UP000298347"/>
    </source>
</evidence>
<dbReference type="AlphaFoldDB" id="A0A4Z0GKI3"/>
<proteinExistence type="predicted"/>
<protein>
    <submittedName>
        <fullName evidence="1">Gamma carbonic anhydrase family protein</fullName>
    </submittedName>
</protein>
<dbReference type="Pfam" id="PF00132">
    <property type="entry name" value="Hexapep"/>
    <property type="match status" value="1"/>
</dbReference>